<accession>A0ABV8B4T8</accession>
<dbReference type="GO" id="GO:0032259">
    <property type="term" value="P:methylation"/>
    <property type="evidence" value="ECO:0007669"/>
    <property type="project" value="UniProtKB-KW"/>
</dbReference>
<evidence type="ECO:0000259" key="1">
    <source>
        <dbReference type="PROSITE" id="PS50280"/>
    </source>
</evidence>
<dbReference type="PROSITE" id="PS50280">
    <property type="entry name" value="SET"/>
    <property type="match status" value="1"/>
</dbReference>
<evidence type="ECO:0000313" key="2">
    <source>
        <dbReference type="EMBL" id="MFC3885257.1"/>
    </source>
</evidence>
<comment type="caution">
    <text evidence="2">The sequence shown here is derived from an EMBL/GenBank/DDBJ whole genome shotgun (WGS) entry which is preliminary data.</text>
</comment>
<protein>
    <submittedName>
        <fullName evidence="2">SET domain-containing protein</fullName>
        <ecNumber evidence="2">2.1.1.-</ecNumber>
    </submittedName>
</protein>
<organism evidence="2 3">
    <name type="scientific">Bacillus songklensis</name>
    <dbReference type="NCBI Taxonomy" id="1069116"/>
    <lineage>
        <taxon>Bacteria</taxon>
        <taxon>Bacillati</taxon>
        <taxon>Bacillota</taxon>
        <taxon>Bacilli</taxon>
        <taxon>Bacillales</taxon>
        <taxon>Bacillaceae</taxon>
        <taxon>Bacillus</taxon>
    </lineage>
</organism>
<proteinExistence type="predicted"/>
<name>A0ABV8B4T8_9BACI</name>
<dbReference type="InterPro" id="IPR046341">
    <property type="entry name" value="SET_dom_sf"/>
</dbReference>
<keyword evidence="3" id="KW-1185">Reference proteome</keyword>
<dbReference type="InterPro" id="IPR001214">
    <property type="entry name" value="SET_dom"/>
</dbReference>
<dbReference type="Proteomes" id="UP001595752">
    <property type="component" value="Unassembled WGS sequence"/>
</dbReference>
<dbReference type="Gene3D" id="2.170.270.10">
    <property type="entry name" value="SET domain"/>
    <property type="match status" value="1"/>
</dbReference>
<feature type="domain" description="SET" evidence="1">
    <location>
        <begin position="4"/>
        <end position="112"/>
    </location>
</feature>
<evidence type="ECO:0000313" key="3">
    <source>
        <dbReference type="Proteomes" id="UP001595752"/>
    </source>
</evidence>
<reference evidence="3" key="1">
    <citation type="journal article" date="2019" name="Int. J. Syst. Evol. Microbiol.">
        <title>The Global Catalogue of Microorganisms (GCM) 10K type strain sequencing project: providing services to taxonomists for standard genome sequencing and annotation.</title>
        <authorList>
            <consortium name="The Broad Institute Genomics Platform"/>
            <consortium name="The Broad Institute Genome Sequencing Center for Infectious Disease"/>
            <person name="Wu L."/>
            <person name="Ma J."/>
        </authorList>
    </citation>
    <scope>NUCLEOTIDE SEQUENCE [LARGE SCALE GENOMIC DNA]</scope>
    <source>
        <strain evidence="3">CCUG 61889</strain>
    </source>
</reference>
<dbReference type="Pfam" id="PF00856">
    <property type="entry name" value="SET"/>
    <property type="match status" value="1"/>
</dbReference>
<dbReference type="SUPFAM" id="SSF82199">
    <property type="entry name" value="SET domain"/>
    <property type="match status" value="1"/>
</dbReference>
<keyword evidence="2" id="KW-0808">Transferase</keyword>
<dbReference type="EC" id="2.1.1.-" evidence="2"/>
<dbReference type="GO" id="GO:0008168">
    <property type="term" value="F:methyltransferase activity"/>
    <property type="evidence" value="ECO:0007669"/>
    <property type="project" value="UniProtKB-KW"/>
</dbReference>
<keyword evidence="2" id="KW-0489">Methyltransferase</keyword>
<dbReference type="RefSeq" id="WP_377917473.1">
    <property type="nucleotide sequence ID" value="NZ_JBHRZT010000068.1"/>
</dbReference>
<sequence>MLFPYTKLRYINDKIGFGVFATKFIPKGTITWALDELDHILEPEFVAKLDKQRRKFLNKYSYRNKNGQYILCWDLGRYLNHSFHANCIGTAYDFEIAVRDILPGEQLTNDYGTLNIGTSFECIPEEGTNRKRVNPDDLLHFYKDWDGQVIEALKHFNDVEQPLIHLIRPEFKEKVMIAAKEHILLDSIKSNYYDHSSKSKK</sequence>
<dbReference type="CDD" id="cd08161">
    <property type="entry name" value="SET"/>
    <property type="match status" value="1"/>
</dbReference>
<gene>
    <name evidence="2" type="ORF">ACFOU2_17965</name>
</gene>
<dbReference type="EMBL" id="JBHRZT010000068">
    <property type="protein sequence ID" value="MFC3885257.1"/>
    <property type="molecule type" value="Genomic_DNA"/>
</dbReference>